<accession>A0A0A9GMM6</accession>
<name>A0A0A9GMM6_ARUDO</name>
<dbReference type="AlphaFoldDB" id="A0A0A9GMM6"/>
<feature type="region of interest" description="Disordered" evidence="1">
    <location>
        <begin position="1"/>
        <end position="25"/>
    </location>
</feature>
<feature type="compositionally biased region" description="Basic and acidic residues" evidence="1">
    <location>
        <begin position="1"/>
        <end position="12"/>
    </location>
</feature>
<reference evidence="2" key="2">
    <citation type="journal article" date="2015" name="Data Brief">
        <title>Shoot transcriptome of the giant reed, Arundo donax.</title>
        <authorList>
            <person name="Barrero R.A."/>
            <person name="Guerrero F.D."/>
            <person name="Moolhuijzen P."/>
            <person name="Goolsby J.A."/>
            <person name="Tidwell J."/>
            <person name="Bellgard S.E."/>
            <person name="Bellgard M.I."/>
        </authorList>
    </citation>
    <scope>NUCLEOTIDE SEQUENCE</scope>
    <source>
        <tissue evidence="2">Shoot tissue taken approximately 20 cm above the soil surface</tissue>
    </source>
</reference>
<proteinExistence type="predicted"/>
<evidence type="ECO:0000256" key="1">
    <source>
        <dbReference type="SAM" id="MobiDB-lite"/>
    </source>
</evidence>
<evidence type="ECO:0000313" key="2">
    <source>
        <dbReference type="EMBL" id="JAE24624.1"/>
    </source>
</evidence>
<sequence length="50" mass="5536">MHSLRRNLERTRPSAVSPASATPAWSATRKTLRWWDESSEAALLAAARTA</sequence>
<protein>
    <submittedName>
        <fullName evidence="2">PSA1</fullName>
    </submittedName>
</protein>
<feature type="compositionally biased region" description="Low complexity" evidence="1">
    <location>
        <begin position="13"/>
        <end position="25"/>
    </location>
</feature>
<dbReference type="EMBL" id="GBRH01173272">
    <property type="protein sequence ID" value="JAE24624.1"/>
    <property type="molecule type" value="Transcribed_RNA"/>
</dbReference>
<reference evidence="2" key="1">
    <citation type="submission" date="2014-09" db="EMBL/GenBank/DDBJ databases">
        <authorList>
            <person name="Magalhaes I.L.F."/>
            <person name="Oliveira U."/>
            <person name="Santos F.R."/>
            <person name="Vidigal T.H.D.A."/>
            <person name="Brescovit A.D."/>
            <person name="Santos A.J."/>
        </authorList>
    </citation>
    <scope>NUCLEOTIDE SEQUENCE</scope>
    <source>
        <tissue evidence="2">Shoot tissue taken approximately 20 cm above the soil surface</tissue>
    </source>
</reference>
<organism evidence="2">
    <name type="scientific">Arundo donax</name>
    <name type="common">Giant reed</name>
    <name type="synonym">Donax arundinaceus</name>
    <dbReference type="NCBI Taxonomy" id="35708"/>
    <lineage>
        <taxon>Eukaryota</taxon>
        <taxon>Viridiplantae</taxon>
        <taxon>Streptophyta</taxon>
        <taxon>Embryophyta</taxon>
        <taxon>Tracheophyta</taxon>
        <taxon>Spermatophyta</taxon>
        <taxon>Magnoliopsida</taxon>
        <taxon>Liliopsida</taxon>
        <taxon>Poales</taxon>
        <taxon>Poaceae</taxon>
        <taxon>PACMAD clade</taxon>
        <taxon>Arundinoideae</taxon>
        <taxon>Arundineae</taxon>
        <taxon>Arundo</taxon>
    </lineage>
</organism>